<gene>
    <name evidence="2" type="ordered locus">TREPR_2782</name>
</gene>
<evidence type="ECO:0000256" key="1">
    <source>
        <dbReference type="SAM" id="SignalP"/>
    </source>
</evidence>
<feature type="signal peptide" evidence="1">
    <location>
        <begin position="1"/>
        <end position="21"/>
    </location>
</feature>
<reference evidence="2 3" key="2">
    <citation type="journal article" date="2011" name="ISME J.">
        <title>RNA-seq reveals cooperative metabolic interactions between two termite-gut spirochete species in co-culture.</title>
        <authorList>
            <person name="Rosenthal A.Z."/>
            <person name="Matson E.G."/>
            <person name="Eldar A."/>
            <person name="Leadbetter J.R."/>
        </authorList>
    </citation>
    <scope>NUCLEOTIDE SEQUENCE [LARGE SCALE GENOMIC DNA]</scope>
    <source>
        <strain evidence="3">ATCC BAA-887 / DSM 12427 / ZAS-2</strain>
    </source>
</reference>
<dbReference type="OrthoDB" id="364780at2"/>
<reference evidence="3" key="1">
    <citation type="submission" date="2009-12" db="EMBL/GenBank/DDBJ databases">
        <title>Complete sequence of Treponema primitia strain ZAS-2.</title>
        <authorList>
            <person name="Tetu S.G."/>
            <person name="Matson E."/>
            <person name="Ren Q."/>
            <person name="Seshadri R."/>
            <person name="Elbourne L."/>
            <person name="Hassan K.A."/>
            <person name="Durkin A."/>
            <person name="Radune D."/>
            <person name="Mohamoud Y."/>
            <person name="Shay R."/>
            <person name="Jin S."/>
            <person name="Zhang X."/>
            <person name="Lucey K."/>
            <person name="Ballor N.R."/>
            <person name="Ottesen E."/>
            <person name="Rosenthal R."/>
            <person name="Allen A."/>
            <person name="Leadbetter J.R."/>
            <person name="Paulsen I.T."/>
        </authorList>
    </citation>
    <scope>NUCLEOTIDE SEQUENCE [LARGE SCALE GENOMIC DNA]</scope>
    <source>
        <strain evidence="3">ATCC BAA-887 / DSM 12427 / ZAS-2</strain>
    </source>
</reference>
<dbReference type="RefSeq" id="WP_015707450.1">
    <property type="nucleotide sequence ID" value="NC_015578.1"/>
</dbReference>
<dbReference type="STRING" id="545694.TREPR_2782"/>
<dbReference type="EMBL" id="CP001843">
    <property type="protein sequence ID" value="AEF84831.1"/>
    <property type="molecule type" value="Genomic_DNA"/>
</dbReference>
<dbReference type="AlphaFoldDB" id="F5YQ05"/>
<dbReference type="KEGG" id="tpi:TREPR_2782"/>
<accession>F5YQ05</accession>
<dbReference type="eggNOG" id="ENOG5030V0K">
    <property type="taxonomic scope" value="Bacteria"/>
</dbReference>
<name>F5YQ05_TREPZ</name>
<protein>
    <submittedName>
        <fullName evidence="2">Uncharacterized protein</fullName>
    </submittedName>
</protein>
<evidence type="ECO:0000313" key="2">
    <source>
        <dbReference type="EMBL" id="AEF84831.1"/>
    </source>
</evidence>
<keyword evidence="1" id="KW-0732">Signal</keyword>
<keyword evidence="3" id="KW-1185">Reference proteome</keyword>
<dbReference type="HOGENOM" id="CLU_1864277_0_0_12"/>
<feature type="chain" id="PRO_5003332030" evidence="1">
    <location>
        <begin position="22"/>
        <end position="137"/>
    </location>
</feature>
<evidence type="ECO:0000313" key="3">
    <source>
        <dbReference type="Proteomes" id="UP000009223"/>
    </source>
</evidence>
<sequence>MKRALFLSTVLIFTLAGLAFGADTFTVKSFSGKVDQLEPSGQWVSVSVGGTLSASTTVKLGLNSILVVVQGDQESTIRAARQGTLESLLSAGTGGGKISVGGTVTNSTVEGNAQGVSNIPTATSRAGDTAADLDWVK</sequence>
<proteinExistence type="predicted"/>
<dbReference type="Proteomes" id="UP000009223">
    <property type="component" value="Chromosome"/>
</dbReference>
<organism evidence="2 3">
    <name type="scientific">Treponema primitia (strain ATCC BAA-887 / DSM 12427 / ZAS-2)</name>
    <dbReference type="NCBI Taxonomy" id="545694"/>
    <lineage>
        <taxon>Bacteria</taxon>
        <taxon>Pseudomonadati</taxon>
        <taxon>Spirochaetota</taxon>
        <taxon>Spirochaetia</taxon>
        <taxon>Spirochaetales</taxon>
        <taxon>Treponemataceae</taxon>
        <taxon>Treponema</taxon>
    </lineage>
</organism>